<organism evidence="1 2">
    <name type="scientific">Portunus trituberculatus</name>
    <name type="common">Swimming crab</name>
    <name type="synonym">Neptunus trituberculatus</name>
    <dbReference type="NCBI Taxonomy" id="210409"/>
    <lineage>
        <taxon>Eukaryota</taxon>
        <taxon>Metazoa</taxon>
        <taxon>Ecdysozoa</taxon>
        <taxon>Arthropoda</taxon>
        <taxon>Crustacea</taxon>
        <taxon>Multicrustacea</taxon>
        <taxon>Malacostraca</taxon>
        <taxon>Eumalacostraca</taxon>
        <taxon>Eucarida</taxon>
        <taxon>Decapoda</taxon>
        <taxon>Pleocyemata</taxon>
        <taxon>Brachyura</taxon>
        <taxon>Eubrachyura</taxon>
        <taxon>Portunoidea</taxon>
        <taxon>Portunidae</taxon>
        <taxon>Portuninae</taxon>
        <taxon>Portunus</taxon>
    </lineage>
</organism>
<protein>
    <submittedName>
        <fullName evidence="1">Uncharacterized protein</fullName>
    </submittedName>
</protein>
<comment type="caution">
    <text evidence="1">The sequence shown here is derived from an EMBL/GenBank/DDBJ whole genome shotgun (WGS) entry which is preliminary data.</text>
</comment>
<sequence length="102" mass="11426">MDAIPPGYTLAHRSATAALLLRCPGLARQLLGESDGNSSPQLWFAVSSRPGPCWGTETTENSRHTEVEVERRACHLMKRFLPHYDYRIHSGAVNIPISRLER</sequence>
<dbReference type="Proteomes" id="UP000324222">
    <property type="component" value="Unassembled WGS sequence"/>
</dbReference>
<evidence type="ECO:0000313" key="2">
    <source>
        <dbReference type="Proteomes" id="UP000324222"/>
    </source>
</evidence>
<accession>A0A5B7J982</accession>
<name>A0A5B7J982_PORTR</name>
<reference evidence="1 2" key="1">
    <citation type="submission" date="2019-05" db="EMBL/GenBank/DDBJ databases">
        <title>Another draft genome of Portunus trituberculatus and its Hox gene families provides insights of decapod evolution.</title>
        <authorList>
            <person name="Jeong J.-H."/>
            <person name="Song I."/>
            <person name="Kim S."/>
            <person name="Choi T."/>
            <person name="Kim D."/>
            <person name="Ryu S."/>
            <person name="Kim W."/>
        </authorList>
    </citation>
    <scope>NUCLEOTIDE SEQUENCE [LARGE SCALE GENOMIC DNA]</scope>
    <source>
        <tissue evidence="1">Muscle</tissue>
    </source>
</reference>
<dbReference type="AlphaFoldDB" id="A0A5B7J982"/>
<proteinExistence type="predicted"/>
<dbReference type="EMBL" id="VSRR010098503">
    <property type="protein sequence ID" value="MPC94431.1"/>
    <property type="molecule type" value="Genomic_DNA"/>
</dbReference>
<gene>
    <name evidence="1" type="ORF">E2C01_089599</name>
</gene>
<keyword evidence="2" id="KW-1185">Reference proteome</keyword>
<evidence type="ECO:0000313" key="1">
    <source>
        <dbReference type="EMBL" id="MPC94431.1"/>
    </source>
</evidence>